<evidence type="ECO:0000256" key="1">
    <source>
        <dbReference type="SAM" id="Phobius"/>
    </source>
</evidence>
<dbReference type="EMBL" id="BAABLV010000019">
    <property type="protein sequence ID" value="GAA4895816.1"/>
    <property type="molecule type" value="Genomic_DNA"/>
</dbReference>
<proteinExistence type="predicted"/>
<keyword evidence="1" id="KW-1133">Transmembrane helix</keyword>
<accession>A0ABP9FGU4</accession>
<comment type="caution">
    <text evidence="2">The sequence shown here is derived from an EMBL/GenBank/DDBJ whole genome shotgun (WGS) entry which is preliminary data.</text>
</comment>
<gene>
    <name evidence="2" type="ORF">GCM10025789_11750</name>
</gene>
<organism evidence="2 3">
    <name type="scientific">Tessaracoccus lubricantis</name>
    <dbReference type="NCBI Taxonomy" id="545543"/>
    <lineage>
        <taxon>Bacteria</taxon>
        <taxon>Bacillati</taxon>
        <taxon>Actinomycetota</taxon>
        <taxon>Actinomycetes</taxon>
        <taxon>Propionibacteriales</taxon>
        <taxon>Propionibacteriaceae</taxon>
        <taxon>Tessaracoccus</taxon>
    </lineage>
</organism>
<name>A0ABP9FGU4_9ACTN</name>
<evidence type="ECO:0000313" key="2">
    <source>
        <dbReference type="EMBL" id="GAA4895816.1"/>
    </source>
</evidence>
<evidence type="ECO:0000313" key="3">
    <source>
        <dbReference type="Proteomes" id="UP001501521"/>
    </source>
</evidence>
<feature type="transmembrane region" description="Helical" evidence="1">
    <location>
        <begin position="38"/>
        <end position="57"/>
    </location>
</feature>
<feature type="transmembrane region" description="Helical" evidence="1">
    <location>
        <begin position="63"/>
        <end position="87"/>
    </location>
</feature>
<keyword evidence="1" id="KW-0812">Transmembrane</keyword>
<protein>
    <submittedName>
        <fullName evidence="2">Uncharacterized protein</fullName>
    </submittedName>
</protein>
<keyword evidence="1" id="KW-0472">Membrane</keyword>
<dbReference type="Proteomes" id="UP001501521">
    <property type="component" value="Unassembled WGS sequence"/>
</dbReference>
<reference evidence="3" key="1">
    <citation type="journal article" date="2019" name="Int. J. Syst. Evol. Microbiol.">
        <title>The Global Catalogue of Microorganisms (GCM) 10K type strain sequencing project: providing services to taxonomists for standard genome sequencing and annotation.</title>
        <authorList>
            <consortium name="The Broad Institute Genomics Platform"/>
            <consortium name="The Broad Institute Genome Sequencing Center for Infectious Disease"/>
            <person name="Wu L."/>
            <person name="Ma J."/>
        </authorList>
    </citation>
    <scope>NUCLEOTIDE SEQUENCE [LARGE SCALE GENOMIC DNA]</scope>
    <source>
        <strain evidence="3">JCM 19125</strain>
    </source>
</reference>
<sequence>MVTHPPPPTPCPGTRPYGWGTGALLAWWVTRHQLQKPLITILAAALALTTAAIAWPLGALSTASLILLGPATFYGAVAATTVAVHLITLRRWARDGWLVGYFTADASQLVHPEDGAWVLSEHHARRRGRGHGAQLRAVVWPHLIGEADLLGVTLLMSTRVRKLADQYRVDLPVRGRH</sequence>
<keyword evidence="3" id="KW-1185">Reference proteome</keyword>